<dbReference type="Gene3D" id="2.60.40.640">
    <property type="match status" value="2"/>
</dbReference>
<dbReference type="SUPFAM" id="SSF81296">
    <property type="entry name" value="E set domains"/>
    <property type="match status" value="2"/>
</dbReference>
<proteinExistence type="inferred from homology"/>
<dbReference type="SMART" id="SM01017">
    <property type="entry name" value="Arrestin_C"/>
    <property type="match status" value="1"/>
</dbReference>
<feature type="domain" description="Arrestin C-terminal-like" evidence="4">
    <location>
        <begin position="180"/>
        <end position="312"/>
    </location>
</feature>
<dbReference type="InterPro" id="IPR050357">
    <property type="entry name" value="Arrestin_domain-protein"/>
</dbReference>
<dbReference type="InterPro" id="IPR011022">
    <property type="entry name" value="Arrestin_C-like"/>
</dbReference>
<accession>A0A922MJJ2</accession>
<dbReference type="InterPro" id="IPR014752">
    <property type="entry name" value="Arrestin-like_C"/>
</dbReference>
<sequence>MAGGFVKGEIKLDTKPVYYSGQVVSGSIDFSLDIPISFSVIYIQFIGEATVSWNESEIETVNGVENHKIINYVGREEYFNHKVTLAGGTGVSQLSAGPQSYAFKYQLPFNAPSSLKREHGKVTYTMKAHLVHADPSILVDELVKDFEVVAPFDLNLGSPRVKQPTELEFEEVYGCDCFCSTNPVTIRVKLPVSGYCPGQVIPIAIEVVNKSSVEITKMIFQIVSKELYRSHRPPSEYILPETVLSTTKKGPVMARSKRNLTCDLVVPEIIPPYLENCGIIDVGYFFRVTIKLSGCNDELQDEAEICLGLVPVREFTEEYVHPLAHNLPVGPIPDASQAPPHLLLPPVTIGFRGSNTSLNRVQVAPSQLSPYQNNPPPYPGLNNSHPGSRSASPVSMEMKPKVEIGFTVPAGANTGYPGAGSGYPGAGSGYPGAGSGYPGAGSGYPGAGSGYPCAGSGYPGSGSGYPGAGPGYPTNPPVGGYPPSYAASVQPPYPTGNMPSSGPPYSQGGFAPSAPPPSV</sequence>
<evidence type="ECO:0000313" key="6">
    <source>
        <dbReference type="Proteomes" id="UP000814243"/>
    </source>
</evidence>
<dbReference type="Pfam" id="PF02752">
    <property type="entry name" value="Arrestin_C"/>
    <property type="match status" value="1"/>
</dbReference>
<protein>
    <recommendedName>
        <fullName evidence="4">Arrestin C-terminal-like domain-containing protein</fullName>
    </recommendedName>
</protein>
<dbReference type="Proteomes" id="UP000814243">
    <property type="component" value="Unassembled WGS sequence"/>
</dbReference>
<dbReference type="InterPro" id="IPR011021">
    <property type="entry name" value="Arrestin-like_N"/>
</dbReference>
<comment type="caution">
    <text evidence="5">The sequence shown here is derived from an EMBL/GenBank/DDBJ whole genome shotgun (WGS) entry which is preliminary data.</text>
</comment>
<feature type="compositionally biased region" description="Polar residues" evidence="3">
    <location>
        <begin position="381"/>
        <end position="393"/>
    </location>
</feature>
<evidence type="ECO:0000259" key="4">
    <source>
        <dbReference type="SMART" id="SM01017"/>
    </source>
</evidence>
<feature type="region of interest" description="Disordered" evidence="3">
    <location>
        <begin position="367"/>
        <end position="396"/>
    </location>
</feature>
<dbReference type="AlphaFoldDB" id="A0A922MJJ2"/>
<dbReference type="Pfam" id="PF00339">
    <property type="entry name" value="Arrestin_N"/>
    <property type="match status" value="1"/>
</dbReference>
<dbReference type="InterPro" id="IPR014756">
    <property type="entry name" value="Ig_E-set"/>
</dbReference>
<dbReference type="EMBL" id="JACEFF010000418">
    <property type="protein sequence ID" value="KAH9638066.1"/>
    <property type="molecule type" value="Genomic_DNA"/>
</dbReference>
<comment type="similarity">
    <text evidence="1">Belongs to the arrestin family.</text>
</comment>
<evidence type="ECO:0000256" key="3">
    <source>
        <dbReference type="SAM" id="MobiDB-lite"/>
    </source>
</evidence>
<dbReference type="PANTHER" id="PTHR11188:SF176">
    <property type="entry name" value="ARRESTIN DOMAIN-CONTAINING PROTEIN 1"/>
    <property type="match status" value="1"/>
</dbReference>
<evidence type="ECO:0000256" key="1">
    <source>
        <dbReference type="ARBA" id="ARBA00005298"/>
    </source>
</evidence>
<keyword evidence="2" id="KW-0716">Sensory transduction</keyword>
<dbReference type="GO" id="GO:0015031">
    <property type="term" value="P:protein transport"/>
    <property type="evidence" value="ECO:0007669"/>
    <property type="project" value="TreeGrafter"/>
</dbReference>
<dbReference type="PANTHER" id="PTHR11188">
    <property type="entry name" value="ARRESTIN DOMAIN CONTAINING PROTEIN"/>
    <property type="match status" value="1"/>
</dbReference>
<gene>
    <name evidence="5" type="ORF">HF086_014927</name>
</gene>
<feature type="region of interest" description="Disordered" evidence="3">
    <location>
        <begin position="465"/>
        <end position="519"/>
    </location>
</feature>
<name>A0A922MJJ2_SPOEX</name>
<evidence type="ECO:0000313" key="5">
    <source>
        <dbReference type="EMBL" id="KAH9638066.1"/>
    </source>
</evidence>
<reference evidence="5" key="1">
    <citation type="journal article" date="2021" name="G3 (Bethesda)">
        <title>Genome and transcriptome analysis of the beet armyworm Spodoptera exigua reveals targets for pest control. .</title>
        <authorList>
            <person name="Simon S."/>
            <person name="Breeschoten T."/>
            <person name="Jansen H.J."/>
            <person name="Dirks R.P."/>
            <person name="Schranz M.E."/>
            <person name="Ros V.I.D."/>
        </authorList>
    </citation>
    <scope>NUCLEOTIDE SEQUENCE</scope>
    <source>
        <strain evidence="5">TB_SE_WUR_2020</strain>
    </source>
</reference>
<evidence type="ECO:0000256" key="2">
    <source>
        <dbReference type="ARBA" id="ARBA00022606"/>
    </source>
</evidence>
<organism evidence="5 6">
    <name type="scientific">Spodoptera exigua</name>
    <name type="common">Beet armyworm</name>
    <name type="synonym">Noctua fulgens</name>
    <dbReference type="NCBI Taxonomy" id="7107"/>
    <lineage>
        <taxon>Eukaryota</taxon>
        <taxon>Metazoa</taxon>
        <taxon>Ecdysozoa</taxon>
        <taxon>Arthropoda</taxon>
        <taxon>Hexapoda</taxon>
        <taxon>Insecta</taxon>
        <taxon>Pterygota</taxon>
        <taxon>Neoptera</taxon>
        <taxon>Endopterygota</taxon>
        <taxon>Lepidoptera</taxon>
        <taxon>Glossata</taxon>
        <taxon>Ditrysia</taxon>
        <taxon>Noctuoidea</taxon>
        <taxon>Noctuidae</taxon>
        <taxon>Amphipyrinae</taxon>
        <taxon>Spodoptera</taxon>
    </lineage>
</organism>
<dbReference type="GO" id="GO:0005737">
    <property type="term" value="C:cytoplasm"/>
    <property type="evidence" value="ECO:0007669"/>
    <property type="project" value="TreeGrafter"/>
</dbReference>